<keyword evidence="3" id="KW-1185">Reference proteome</keyword>
<reference evidence="2 3" key="1">
    <citation type="journal article" date="2019" name="Sci. Rep.">
        <title>Orb-weaving spider Araneus ventricosus genome elucidates the spidroin gene catalogue.</title>
        <authorList>
            <person name="Kono N."/>
            <person name="Nakamura H."/>
            <person name="Ohtoshi R."/>
            <person name="Moran D.A.P."/>
            <person name="Shinohara A."/>
            <person name="Yoshida Y."/>
            <person name="Fujiwara M."/>
            <person name="Mori M."/>
            <person name="Tomita M."/>
            <person name="Arakawa K."/>
        </authorList>
    </citation>
    <scope>NUCLEOTIDE SEQUENCE [LARGE SCALE GENOMIC DNA]</scope>
</reference>
<dbReference type="Proteomes" id="UP000499080">
    <property type="component" value="Unassembled WGS sequence"/>
</dbReference>
<comment type="caution">
    <text evidence="2">The sequence shown here is derived from an EMBL/GenBank/DDBJ whole genome shotgun (WGS) entry which is preliminary data.</text>
</comment>
<evidence type="ECO:0000313" key="3">
    <source>
        <dbReference type="Proteomes" id="UP000499080"/>
    </source>
</evidence>
<dbReference type="EMBL" id="BGPR01002002">
    <property type="protein sequence ID" value="GBM66013.1"/>
    <property type="molecule type" value="Genomic_DNA"/>
</dbReference>
<evidence type="ECO:0000256" key="1">
    <source>
        <dbReference type="SAM" id="MobiDB-lite"/>
    </source>
</evidence>
<organism evidence="2 3">
    <name type="scientific">Araneus ventricosus</name>
    <name type="common">Orbweaver spider</name>
    <name type="synonym">Epeira ventricosa</name>
    <dbReference type="NCBI Taxonomy" id="182803"/>
    <lineage>
        <taxon>Eukaryota</taxon>
        <taxon>Metazoa</taxon>
        <taxon>Ecdysozoa</taxon>
        <taxon>Arthropoda</taxon>
        <taxon>Chelicerata</taxon>
        <taxon>Arachnida</taxon>
        <taxon>Araneae</taxon>
        <taxon>Araneomorphae</taxon>
        <taxon>Entelegynae</taxon>
        <taxon>Araneoidea</taxon>
        <taxon>Araneidae</taxon>
        <taxon>Araneus</taxon>
    </lineage>
</organism>
<gene>
    <name evidence="2" type="ORF">AVEN_152213_1</name>
</gene>
<evidence type="ECO:0000313" key="2">
    <source>
        <dbReference type="EMBL" id="GBM66013.1"/>
    </source>
</evidence>
<feature type="compositionally biased region" description="Basic and acidic residues" evidence="1">
    <location>
        <begin position="1"/>
        <end position="31"/>
    </location>
</feature>
<sequence length="128" mass="14819">MPLGQEDHETRKQNKIQCEKEKHQPGTEQKKKEKPARQQTSDNRSSQLYQPEFKYTNGSILVPPVVGKSDVSQPNRGYQNRPLRANSGNTPNNCFIKYENPTEEQKQETKCRSRNLQTIAPYLDPKTF</sequence>
<protein>
    <submittedName>
        <fullName evidence="2">Uncharacterized protein</fullName>
    </submittedName>
</protein>
<dbReference type="AlphaFoldDB" id="A0A4Y2HLR6"/>
<proteinExistence type="predicted"/>
<feature type="region of interest" description="Disordered" evidence="1">
    <location>
        <begin position="1"/>
        <end position="92"/>
    </location>
</feature>
<accession>A0A4Y2HLR6</accession>
<feature type="compositionally biased region" description="Polar residues" evidence="1">
    <location>
        <begin position="37"/>
        <end position="49"/>
    </location>
</feature>
<name>A0A4Y2HLR6_ARAVE</name>